<dbReference type="RefSeq" id="WP_149788119.1">
    <property type="nucleotide sequence ID" value="NZ_FNIO01000003.1"/>
</dbReference>
<reference evidence="1 2" key="1">
    <citation type="submission" date="2016-11" db="EMBL/GenBank/DDBJ databases">
        <authorList>
            <person name="Varghese N."/>
            <person name="Submissions S."/>
        </authorList>
    </citation>
    <scope>NUCLEOTIDE SEQUENCE [LARGE SCALE GENOMIC DNA]</scope>
    <source>
        <strain evidence="1 2">DSM 29620</strain>
    </source>
</reference>
<dbReference type="AlphaFoldDB" id="A0A1H0GZZ9"/>
<proteinExistence type="predicted"/>
<dbReference type="PIRSF" id="PIRSF006421">
    <property type="entry name" value="UCP006421"/>
    <property type="match status" value="1"/>
</dbReference>
<protein>
    <recommendedName>
        <fullName evidence="3">Thiamine biosynthesis protein ApbE</fullName>
    </recommendedName>
</protein>
<gene>
    <name evidence="1" type="ORF">SAMN05444142_102461</name>
</gene>
<organism evidence="1 2">
    <name type="scientific">Lutimaribacter pacificus</name>
    <dbReference type="NCBI Taxonomy" id="391948"/>
    <lineage>
        <taxon>Bacteria</taxon>
        <taxon>Pseudomonadati</taxon>
        <taxon>Pseudomonadota</taxon>
        <taxon>Alphaproteobacteria</taxon>
        <taxon>Rhodobacterales</taxon>
        <taxon>Roseobacteraceae</taxon>
        <taxon>Lutimaribacter</taxon>
    </lineage>
</organism>
<dbReference type="Gene3D" id="3.10.520.10">
    <property type="entry name" value="ApbE-like domains"/>
    <property type="match status" value="1"/>
</dbReference>
<dbReference type="SUPFAM" id="SSF143631">
    <property type="entry name" value="ApbE-like"/>
    <property type="match status" value="1"/>
</dbReference>
<dbReference type="EMBL" id="FQZZ01000002">
    <property type="protein sequence ID" value="SHJ94075.1"/>
    <property type="molecule type" value="Genomic_DNA"/>
</dbReference>
<evidence type="ECO:0000313" key="2">
    <source>
        <dbReference type="Proteomes" id="UP000324252"/>
    </source>
</evidence>
<dbReference type="OrthoDB" id="9814719at2"/>
<accession>A0A1H0GZZ9</accession>
<dbReference type="InterPro" id="IPR007183">
    <property type="entry name" value="UPF0280"/>
</dbReference>
<dbReference type="Proteomes" id="UP000324252">
    <property type="component" value="Unassembled WGS sequence"/>
</dbReference>
<dbReference type="InterPro" id="IPR003374">
    <property type="entry name" value="ApbE-like_sf"/>
</dbReference>
<evidence type="ECO:0008006" key="3">
    <source>
        <dbReference type="Google" id="ProtNLM"/>
    </source>
</evidence>
<name>A0A1H0GZZ9_9RHOB</name>
<sequence length="283" mass="28682">MTGPVAAMLPGDRLHLQHGPIDLVIGADGDRRAAYRAAWARFQTVLPELVEELPLLRSAPGDRPAGAVARRMHAACVPHAAGFVTPMAAVAGSVADEVLAAMVAAGPLTRAYVNNGGDIALHLGAGRRFSVGVAGLDGAALGQAEIAADSPVRGVATSGAGGRSLSLGIADSVTVLARDAARADVAATLIANAVDLPGHPAIARVPARELQPDSDLGGRLVVTRVGALVAADVARALEAGVAVARGMRERGLIEGAALMLRGQARQVDANAGARKIERNYVNA</sequence>
<keyword evidence="2" id="KW-1185">Reference proteome</keyword>
<evidence type="ECO:0000313" key="1">
    <source>
        <dbReference type="EMBL" id="SHJ94075.1"/>
    </source>
</evidence>
<dbReference type="NCBIfam" id="NF003322">
    <property type="entry name" value="PRK04334.1-2"/>
    <property type="match status" value="1"/>
</dbReference>